<dbReference type="AlphaFoldDB" id="A0A023BA65"/>
<keyword evidence="4" id="KW-1185">Reference proteome</keyword>
<proteinExistence type="predicted"/>
<keyword evidence="2" id="KW-0472">Membrane</keyword>
<accession>A0A023BA65</accession>
<dbReference type="RefSeq" id="XP_011129463.1">
    <property type="nucleotide sequence ID" value="XM_011131161.1"/>
</dbReference>
<comment type="caution">
    <text evidence="3">The sequence shown here is derived from an EMBL/GenBank/DDBJ whole genome shotgun (WGS) entry which is preliminary data.</text>
</comment>
<dbReference type="GeneID" id="22911585"/>
<feature type="non-terminal residue" evidence="3">
    <location>
        <position position="384"/>
    </location>
</feature>
<feature type="transmembrane region" description="Helical" evidence="2">
    <location>
        <begin position="233"/>
        <end position="253"/>
    </location>
</feature>
<evidence type="ECO:0000256" key="2">
    <source>
        <dbReference type="SAM" id="Phobius"/>
    </source>
</evidence>
<dbReference type="EMBL" id="AFNH02000313">
    <property type="protein sequence ID" value="EZG78128.1"/>
    <property type="molecule type" value="Genomic_DNA"/>
</dbReference>
<name>A0A023BA65_GRENI</name>
<reference evidence="3" key="1">
    <citation type="submission" date="2013-12" db="EMBL/GenBank/DDBJ databases">
        <authorList>
            <person name="Omoto C.K."/>
            <person name="Sibley D."/>
            <person name="Venepally P."/>
            <person name="Hadjithomas M."/>
            <person name="Karamycheva S."/>
            <person name="Brunk B."/>
            <person name="Roos D."/>
            <person name="Caler E."/>
            <person name="Lorenzi H."/>
        </authorList>
    </citation>
    <scope>NUCLEOTIDE SEQUENCE</scope>
</reference>
<evidence type="ECO:0000313" key="4">
    <source>
        <dbReference type="Proteomes" id="UP000019763"/>
    </source>
</evidence>
<keyword evidence="2" id="KW-1133">Transmembrane helix</keyword>
<gene>
    <name evidence="3" type="ORF">GNI_041060</name>
</gene>
<organism evidence="3 4">
    <name type="scientific">Gregarina niphandrodes</name>
    <name type="common">Septate eugregarine</name>
    <dbReference type="NCBI Taxonomy" id="110365"/>
    <lineage>
        <taxon>Eukaryota</taxon>
        <taxon>Sar</taxon>
        <taxon>Alveolata</taxon>
        <taxon>Apicomplexa</taxon>
        <taxon>Conoidasida</taxon>
        <taxon>Gregarinasina</taxon>
        <taxon>Eugregarinorida</taxon>
        <taxon>Gregarinidae</taxon>
        <taxon>Gregarina</taxon>
    </lineage>
</organism>
<dbReference type="VEuPathDB" id="CryptoDB:GNI_041060"/>
<sequence length="384" mass="41377">MEVWQWMEGRNSRPSSGLRVFLKLEMKAIGSLRSSNATGGGVALAAFLGPDGMISTLEGCMARMVDVRIGEDNARVLALIPETELLRTDLTEFDWCERWNRLRVYRAPDESPEQVVASDRVEQILAKTLKEYLEDADPPAADNPSVVDEVFWQAFGGTDPEMTELTEGLELEIGGERELEAEERENLLTVVPTDWVPIILNSRPPLQYFDAEALRVPEATEGCWRRHPFPAGFGLGFVASVATVALSGLVVYLTNAQDTTGESWLRFWHHLGIGGFSDPATTFSSIMFDTGNTTASTSSNSTASSSTASSSTASSSTTSSSTTSSSTTSSTTTTAAPLDNALVSVLVKSRLLNANVNDVTTLISKSELAELTVGMEVCEKAAAV</sequence>
<feature type="region of interest" description="Disordered" evidence="1">
    <location>
        <begin position="295"/>
        <end position="333"/>
    </location>
</feature>
<evidence type="ECO:0000313" key="3">
    <source>
        <dbReference type="EMBL" id="EZG78128.1"/>
    </source>
</evidence>
<keyword evidence="2 3" id="KW-0812">Transmembrane</keyword>
<evidence type="ECO:0000256" key="1">
    <source>
        <dbReference type="SAM" id="MobiDB-lite"/>
    </source>
</evidence>
<protein>
    <submittedName>
        <fullName evidence="3">Transmembrane protein</fullName>
    </submittedName>
</protein>
<dbReference type="Proteomes" id="UP000019763">
    <property type="component" value="Unassembled WGS sequence"/>
</dbReference>